<reference evidence="1" key="2">
    <citation type="submission" date="2020-05" db="UniProtKB">
        <authorList>
            <consortium name="EnsemblMetazoa"/>
        </authorList>
    </citation>
    <scope>IDENTIFICATION</scope>
    <source>
        <strain evidence="1">CM1001059</strain>
    </source>
</reference>
<proteinExistence type="predicted"/>
<sequence length="634" mass="71798">MFSITAGPISRIATALPRLFLIRSRLACDSSSSFSVNLLQNNSFCGLNPSFSWRSLRFGRFCSILSLLSSSTTVELVVSVSARVLSDEHDSVERDCAIVSMFRNGLLLRMFSQQRSILRRFYCVTGREIQPADGTPSSYFGLLKSATDAKEVLEFLPTISRTKQDRHVYTLPALKTLFELQKNGKSTLRSDQILKHPRFAELCQNVRFESRTFLMNDITECLKILTYLGVHTNSEIITVLLQLIRHQINDVTLDHIVFVSFILKKLDRTPLVEALQIALPMLLQIQIGYKLDHENVQQLVDLLEFVSQHKVNDRTVMNIVSALTLHGTNLSPEQATNALKALASFHNFLPQYGKLLQNVFAVLERDLDELPFKMLDYVLKRVLEKNLEHYPMFYHEPFLKRCAQYAVDHDIGLLNALYLLKKLNKISFLHIPLLDYIAAHSGKLSIVPTSGIITIVAGFSNANYRPPGWKTIKEEIARNSTITTGSIPWIRYNLELLSLDIFNPQLLAHWLNPQALEANMARNVLVDYLQLTELGQTLRLLYGGQYQGAYPAKHYVEKSVMLMLQNNDHPLLKPLEFAFGGEEYVSTQVVTEQGHVLDHVIAFDADGNPVKQCVPSVEGAGIRLEDVRQQANKL</sequence>
<dbReference type="EnsemblMetazoa" id="AMEC019597-RA">
    <property type="protein sequence ID" value="AMEC019597-PA"/>
    <property type="gene ID" value="AMEC019597"/>
</dbReference>
<dbReference type="VEuPathDB" id="VectorBase:AMEC019597"/>
<evidence type="ECO:0008006" key="3">
    <source>
        <dbReference type="Google" id="ProtNLM"/>
    </source>
</evidence>
<organism evidence="1 2">
    <name type="scientific">Anopheles melas</name>
    <dbReference type="NCBI Taxonomy" id="34690"/>
    <lineage>
        <taxon>Eukaryota</taxon>
        <taxon>Metazoa</taxon>
        <taxon>Ecdysozoa</taxon>
        <taxon>Arthropoda</taxon>
        <taxon>Hexapoda</taxon>
        <taxon>Insecta</taxon>
        <taxon>Pterygota</taxon>
        <taxon>Neoptera</taxon>
        <taxon>Endopterygota</taxon>
        <taxon>Diptera</taxon>
        <taxon>Nematocera</taxon>
        <taxon>Culicoidea</taxon>
        <taxon>Culicidae</taxon>
        <taxon>Anophelinae</taxon>
        <taxon>Anopheles</taxon>
    </lineage>
</organism>
<reference evidence="2" key="1">
    <citation type="submission" date="2014-01" db="EMBL/GenBank/DDBJ databases">
        <title>The Genome Sequence of Anopheles melas CM1001059_A (V2).</title>
        <authorList>
            <consortium name="The Broad Institute Genomics Platform"/>
            <person name="Neafsey D.E."/>
            <person name="Besansky N."/>
            <person name="Howell P."/>
            <person name="Walton C."/>
            <person name="Young S.K."/>
            <person name="Zeng Q."/>
            <person name="Gargeya S."/>
            <person name="Fitzgerald M."/>
            <person name="Haas B."/>
            <person name="Abouelleil A."/>
            <person name="Allen A.W."/>
            <person name="Alvarado L."/>
            <person name="Arachchi H.M."/>
            <person name="Berlin A.M."/>
            <person name="Chapman S.B."/>
            <person name="Gainer-Dewar J."/>
            <person name="Goldberg J."/>
            <person name="Griggs A."/>
            <person name="Gujja S."/>
            <person name="Hansen M."/>
            <person name="Howarth C."/>
            <person name="Imamovic A."/>
            <person name="Ireland A."/>
            <person name="Larimer J."/>
            <person name="McCowan C."/>
            <person name="Murphy C."/>
            <person name="Pearson M."/>
            <person name="Poon T.W."/>
            <person name="Priest M."/>
            <person name="Roberts A."/>
            <person name="Saif S."/>
            <person name="Shea T."/>
            <person name="Sisk P."/>
            <person name="Sykes S."/>
            <person name="Wortman J."/>
            <person name="Nusbaum C."/>
            <person name="Birren B."/>
        </authorList>
    </citation>
    <scope>NUCLEOTIDE SEQUENCE [LARGE SCALE GENOMIC DNA]</scope>
    <source>
        <strain evidence="2">CM1001059</strain>
    </source>
</reference>
<evidence type="ECO:0000313" key="1">
    <source>
        <dbReference type="EnsemblMetazoa" id="AMEC019597-PA"/>
    </source>
</evidence>
<protein>
    <recommendedName>
        <fullName evidence="3">RAP domain-containing protein</fullName>
    </recommendedName>
</protein>
<name>A0A182UFR5_9DIPT</name>
<accession>A0A182UFR5</accession>
<evidence type="ECO:0000313" key="2">
    <source>
        <dbReference type="Proteomes" id="UP000075902"/>
    </source>
</evidence>
<keyword evidence="2" id="KW-1185">Reference proteome</keyword>
<dbReference type="STRING" id="34690.A0A182UFR5"/>
<dbReference type="Proteomes" id="UP000075902">
    <property type="component" value="Unassembled WGS sequence"/>
</dbReference>
<dbReference type="AlphaFoldDB" id="A0A182UFR5"/>